<gene>
    <name evidence="8" type="ORF">BO82DRAFT_408402</name>
</gene>
<dbReference type="Gene3D" id="3.90.180.10">
    <property type="entry name" value="Medium-chain alcohol dehydrogenases, catalytic domain"/>
    <property type="match status" value="1"/>
</dbReference>
<accession>A0A319CSF8</accession>
<comment type="cofactor">
    <cofactor evidence="1">
        <name>Zn(2+)</name>
        <dbReference type="ChEBI" id="CHEBI:29105"/>
    </cofactor>
</comment>
<evidence type="ECO:0000256" key="5">
    <source>
        <dbReference type="ARBA" id="ARBA00023002"/>
    </source>
</evidence>
<dbReference type="RefSeq" id="XP_025497421.1">
    <property type="nucleotide sequence ID" value="XM_025639688.1"/>
</dbReference>
<dbReference type="Gene3D" id="3.40.50.720">
    <property type="entry name" value="NAD(P)-binding Rossmann-like Domain"/>
    <property type="match status" value="1"/>
</dbReference>
<dbReference type="GO" id="GO:0005737">
    <property type="term" value="C:cytoplasm"/>
    <property type="evidence" value="ECO:0007669"/>
    <property type="project" value="TreeGrafter"/>
</dbReference>
<dbReference type="OrthoDB" id="1879366at2759"/>
<keyword evidence="6" id="KW-0520">NAD</keyword>
<dbReference type="VEuPathDB" id="FungiDB:BO82DRAFT_408402"/>
<evidence type="ECO:0000259" key="7">
    <source>
        <dbReference type="Pfam" id="PF08240"/>
    </source>
</evidence>
<dbReference type="GeneID" id="37142430"/>
<evidence type="ECO:0000256" key="1">
    <source>
        <dbReference type="ARBA" id="ARBA00001947"/>
    </source>
</evidence>
<evidence type="ECO:0000313" key="8">
    <source>
        <dbReference type="EMBL" id="PYH87221.1"/>
    </source>
</evidence>
<dbReference type="GO" id="GO:0004022">
    <property type="term" value="F:alcohol dehydrogenase (NAD+) activity"/>
    <property type="evidence" value="ECO:0007669"/>
    <property type="project" value="TreeGrafter"/>
</dbReference>
<dbReference type="EMBL" id="KZ821674">
    <property type="protein sequence ID" value="PYH87221.1"/>
    <property type="molecule type" value="Genomic_DNA"/>
</dbReference>
<keyword evidence="4" id="KW-0862">Zinc</keyword>
<evidence type="ECO:0000256" key="2">
    <source>
        <dbReference type="ARBA" id="ARBA00008072"/>
    </source>
</evidence>
<protein>
    <submittedName>
        <fullName evidence="8">GroES-like protein</fullName>
    </submittedName>
</protein>
<evidence type="ECO:0000256" key="3">
    <source>
        <dbReference type="ARBA" id="ARBA00022723"/>
    </source>
</evidence>
<dbReference type="SUPFAM" id="SSF50129">
    <property type="entry name" value="GroES-like"/>
    <property type="match status" value="1"/>
</dbReference>
<dbReference type="GO" id="GO:0046872">
    <property type="term" value="F:metal ion binding"/>
    <property type="evidence" value="ECO:0007669"/>
    <property type="project" value="UniProtKB-KW"/>
</dbReference>
<dbReference type="SUPFAM" id="SSF51735">
    <property type="entry name" value="NAD(P)-binding Rossmann-fold domains"/>
    <property type="match status" value="1"/>
</dbReference>
<evidence type="ECO:0000313" key="9">
    <source>
        <dbReference type="Proteomes" id="UP000248340"/>
    </source>
</evidence>
<feature type="domain" description="Alcohol dehydrogenase-like N-terminal" evidence="7">
    <location>
        <begin position="77"/>
        <end position="185"/>
    </location>
</feature>
<dbReference type="InterPro" id="IPR036291">
    <property type="entry name" value="NAD(P)-bd_dom_sf"/>
</dbReference>
<reference evidence="8 9" key="1">
    <citation type="submission" date="2016-12" db="EMBL/GenBank/DDBJ databases">
        <title>The genomes of Aspergillus section Nigri reveals drivers in fungal speciation.</title>
        <authorList>
            <consortium name="DOE Joint Genome Institute"/>
            <person name="Vesth T.C."/>
            <person name="Nybo J."/>
            <person name="Theobald S."/>
            <person name="Brandl J."/>
            <person name="Frisvad J.C."/>
            <person name="Nielsen K.F."/>
            <person name="Lyhne E.K."/>
            <person name="Kogle M.E."/>
            <person name="Kuo A."/>
            <person name="Riley R."/>
            <person name="Clum A."/>
            <person name="Nolan M."/>
            <person name="Lipzen A."/>
            <person name="Salamov A."/>
            <person name="Henrissat B."/>
            <person name="Wiebenga A."/>
            <person name="De Vries R.P."/>
            <person name="Grigoriev I.V."/>
            <person name="Mortensen U.H."/>
            <person name="Andersen M.R."/>
            <person name="Baker S.E."/>
        </authorList>
    </citation>
    <scope>NUCLEOTIDE SEQUENCE [LARGE SCALE GENOMIC DNA]</scope>
    <source>
        <strain evidence="8 9">CBS 121591</strain>
    </source>
</reference>
<keyword evidence="5" id="KW-0560">Oxidoreductase</keyword>
<dbReference type="AlphaFoldDB" id="A0A319CSF8"/>
<dbReference type="PANTHER" id="PTHR42940">
    <property type="entry name" value="ALCOHOL DEHYDROGENASE 1-RELATED"/>
    <property type="match status" value="1"/>
</dbReference>
<dbReference type="InterPro" id="IPR011032">
    <property type="entry name" value="GroES-like_sf"/>
</dbReference>
<dbReference type="PANTHER" id="PTHR42940:SF3">
    <property type="entry name" value="ALCOHOL DEHYDROGENASE 1-RELATED"/>
    <property type="match status" value="1"/>
</dbReference>
<keyword evidence="9" id="KW-1185">Reference proteome</keyword>
<sequence>MDSLPNNIIAVDSLSAHQSCSCVDAESASSNWKLSLKGTESVDMPDVPGTQEAVVTPEIEEDLNMSLQTIDVRVPAPGEVVLRILYSGICRSDITFSVSPQWPTSKHHHIAGHEGIGRVVSCSDPSLLGRLYGIRYLGSHCQSCTYCLRGLPTSCPFQLNVPIQISGTFQHFATIPISCLVPLPKNLFDGSSSIDPALYTSALCSGSTALVSLRAARISPGDVVVVVGVLGAIGHLTGMLAKQVQRARVIGVDLAAKTRAVTQEHQDYQDYCDTLLGAPESYEEGETWQGFHERLLRACAQLRRGHGRNGGVARAAEAVIVTSSSVSSFQRLDDLLKGSQIISSLRRVPKGRSNMMSLPIHSVVERNLYLAGNLMGGHREALEVMEYIRSGQIMPRITKLALKEVPEQMQRMADNQTIGKLVVYM</sequence>
<dbReference type="InterPro" id="IPR013154">
    <property type="entry name" value="ADH-like_N"/>
</dbReference>
<name>A0A319CSF8_9EURO</name>
<evidence type="ECO:0000256" key="6">
    <source>
        <dbReference type="ARBA" id="ARBA00023027"/>
    </source>
</evidence>
<keyword evidence="3" id="KW-0479">Metal-binding</keyword>
<proteinExistence type="inferred from homology"/>
<dbReference type="Proteomes" id="UP000248340">
    <property type="component" value="Unassembled WGS sequence"/>
</dbReference>
<dbReference type="STRING" id="1448315.A0A319CSF8"/>
<evidence type="ECO:0000256" key="4">
    <source>
        <dbReference type="ARBA" id="ARBA00022833"/>
    </source>
</evidence>
<dbReference type="Pfam" id="PF08240">
    <property type="entry name" value="ADH_N"/>
    <property type="match status" value="1"/>
</dbReference>
<comment type="similarity">
    <text evidence="2">Belongs to the zinc-containing alcohol dehydrogenase family.</text>
</comment>
<organism evidence="8 9">
    <name type="scientific">Aspergillus uvarum CBS 121591</name>
    <dbReference type="NCBI Taxonomy" id="1448315"/>
    <lineage>
        <taxon>Eukaryota</taxon>
        <taxon>Fungi</taxon>
        <taxon>Dikarya</taxon>
        <taxon>Ascomycota</taxon>
        <taxon>Pezizomycotina</taxon>
        <taxon>Eurotiomycetes</taxon>
        <taxon>Eurotiomycetidae</taxon>
        <taxon>Eurotiales</taxon>
        <taxon>Aspergillaceae</taxon>
        <taxon>Aspergillus</taxon>
        <taxon>Aspergillus subgen. Circumdati</taxon>
    </lineage>
</organism>